<name>A0A9D3MGQ1_ANGAN</name>
<proteinExistence type="predicted"/>
<dbReference type="AlphaFoldDB" id="A0A9D3MGQ1"/>
<keyword evidence="1" id="KW-0812">Transmembrane</keyword>
<organism evidence="2 3">
    <name type="scientific">Anguilla anguilla</name>
    <name type="common">European freshwater eel</name>
    <name type="synonym">Muraena anguilla</name>
    <dbReference type="NCBI Taxonomy" id="7936"/>
    <lineage>
        <taxon>Eukaryota</taxon>
        <taxon>Metazoa</taxon>
        <taxon>Chordata</taxon>
        <taxon>Craniata</taxon>
        <taxon>Vertebrata</taxon>
        <taxon>Euteleostomi</taxon>
        <taxon>Actinopterygii</taxon>
        <taxon>Neopterygii</taxon>
        <taxon>Teleostei</taxon>
        <taxon>Anguilliformes</taxon>
        <taxon>Anguillidae</taxon>
        <taxon>Anguilla</taxon>
    </lineage>
</organism>
<feature type="transmembrane region" description="Helical" evidence="1">
    <location>
        <begin position="100"/>
        <end position="125"/>
    </location>
</feature>
<evidence type="ECO:0000313" key="2">
    <source>
        <dbReference type="EMBL" id="KAG5845603.1"/>
    </source>
</evidence>
<comment type="caution">
    <text evidence="2">The sequence shown here is derived from an EMBL/GenBank/DDBJ whole genome shotgun (WGS) entry which is preliminary data.</text>
</comment>
<keyword evidence="1" id="KW-0472">Membrane</keyword>
<sequence>MTPAGPVRLRLRDPRLCTERSRRRGDMSHLTVLLCCLILSFLSSCGNNEALTVTQSPPSITVKEGEMAQMLCCWGGTLNMERLTVEKTNNSSTTETSRSILVTAVLIPLAAVMGAICLCAFLCYWRKKKLMPYPDQASGKVGMVIHEVPHEEGEEIMEGEIGLAENEAGSTGSSHGSTQWCAVAVYESVDYFAVQTSEDR</sequence>
<protein>
    <submittedName>
        <fullName evidence="2">Uncharacterized protein</fullName>
    </submittedName>
</protein>
<keyword evidence="3" id="KW-1185">Reference proteome</keyword>
<gene>
    <name evidence="2" type="ORF">ANANG_G00141040</name>
</gene>
<dbReference type="EMBL" id="JAFIRN010000007">
    <property type="protein sequence ID" value="KAG5845603.1"/>
    <property type="molecule type" value="Genomic_DNA"/>
</dbReference>
<dbReference type="Proteomes" id="UP001044222">
    <property type="component" value="Chromosome 7"/>
</dbReference>
<reference evidence="2" key="1">
    <citation type="submission" date="2021-01" db="EMBL/GenBank/DDBJ databases">
        <title>A chromosome-scale assembly of European eel, Anguilla anguilla.</title>
        <authorList>
            <person name="Henkel C."/>
            <person name="Jong-Raadsen S.A."/>
            <person name="Dufour S."/>
            <person name="Weltzien F.-A."/>
            <person name="Palstra A.P."/>
            <person name="Pelster B."/>
            <person name="Spaink H.P."/>
            <person name="Van Den Thillart G.E."/>
            <person name="Jansen H."/>
            <person name="Zahm M."/>
            <person name="Klopp C."/>
            <person name="Cedric C."/>
            <person name="Louis A."/>
            <person name="Berthelot C."/>
            <person name="Parey E."/>
            <person name="Roest Crollius H."/>
            <person name="Montfort J."/>
            <person name="Robinson-Rechavi M."/>
            <person name="Bucao C."/>
            <person name="Bouchez O."/>
            <person name="Gislard M."/>
            <person name="Lluch J."/>
            <person name="Milhes M."/>
            <person name="Lampietro C."/>
            <person name="Lopez Roques C."/>
            <person name="Donnadieu C."/>
            <person name="Braasch I."/>
            <person name="Desvignes T."/>
            <person name="Postlethwait J."/>
            <person name="Bobe J."/>
            <person name="Guiguen Y."/>
            <person name="Dirks R."/>
        </authorList>
    </citation>
    <scope>NUCLEOTIDE SEQUENCE</scope>
    <source>
        <strain evidence="2">Tag_6206</strain>
        <tissue evidence="2">Liver</tissue>
    </source>
</reference>
<accession>A0A9D3MGQ1</accession>
<evidence type="ECO:0000313" key="3">
    <source>
        <dbReference type="Proteomes" id="UP001044222"/>
    </source>
</evidence>
<evidence type="ECO:0000256" key="1">
    <source>
        <dbReference type="SAM" id="Phobius"/>
    </source>
</evidence>
<keyword evidence="1" id="KW-1133">Transmembrane helix</keyword>